<dbReference type="Gene3D" id="3.40.47.10">
    <property type="match status" value="1"/>
</dbReference>
<dbReference type="SMART" id="SM00823">
    <property type="entry name" value="PKS_PP"/>
    <property type="match status" value="2"/>
</dbReference>
<dbReference type="Pfam" id="PF02801">
    <property type="entry name" value="Ketoacyl-synt_C"/>
    <property type="match status" value="1"/>
</dbReference>
<feature type="domain" description="Carrier" evidence="6">
    <location>
        <begin position="1290"/>
        <end position="1365"/>
    </location>
</feature>
<dbReference type="InterPro" id="IPR036736">
    <property type="entry name" value="ACP-like_sf"/>
</dbReference>
<dbReference type="SUPFAM" id="SSF47336">
    <property type="entry name" value="ACP-like"/>
    <property type="match status" value="2"/>
</dbReference>
<dbReference type="InterPro" id="IPR010080">
    <property type="entry name" value="Thioester_reductase-like_dom"/>
</dbReference>
<dbReference type="Gene3D" id="3.30.70.3290">
    <property type="match status" value="1"/>
</dbReference>
<evidence type="ECO:0000259" key="6">
    <source>
        <dbReference type="PROSITE" id="PS50075"/>
    </source>
</evidence>
<reference evidence="9 10" key="2">
    <citation type="journal article" date="2017" name="Nat. Microbiol.">
        <title>Natural product diversity associated with the nematode symbionts Photorhabdus and Xenorhabdus.</title>
        <authorList>
            <person name="Tobias N.J."/>
            <person name="Wolff H."/>
            <person name="Djahanschiri B."/>
            <person name="Grundmann F."/>
            <person name="Kronenwerth M."/>
            <person name="Shi Y.M."/>
            <person name="Simonyi S."/>
            <person name="Grun P."/>
            <person name="Shapiro-Ilan D."/>
            <person name="Pidot S.J."/>
            <person name="Stinear T.P."/>
            <person name="Ebersberger I."/>
            <person name="Bode H.B."/>
        </authorList>
    </citation>
    <scope>NUCLEOTIDE SEQUENCE [LARGE SCALE GENOMIC DNA]</scope>
    <source>
        <strain evidence="9 10">DSM 17903</strain>
    </source>
</reference>
<dbReference type="Pfam" id="PF00109">
    <property type="entry name" value="ketoacyl-synt"/>
    <property type="match status" value="1"/>
</dbReference>
<evidence type="ECO:0000313" key="10">
    <source>
        <dbReference type="Proteomes" id="UP000225433"/>
    </source>
</evidence>
<dbReference type="InterPro" id="IPR032821">
    <property type="entry name" value="PKS_assoc"/>
</dbReference>
<dbReference type="SMART" id="SM00827">
    <property type="entry name" value="PKS_AT"/>
    <property type="match status" value="1"/>
</dbReference>
<comment type="similarity">
    <text evidence="2">Belongs to the short-chain dehydrogenases/reductases (SDR) family.</text>
</comment>
<proteinExistence type="inferred from homology"/>
<gene>
    <name evidence="9" type="ORF">Xhom_04774</name>
</gene>
<dbReference type="InterPro" id="IPR014043">
    <property type="entry name" value="Acyl_transferase_dom"/>
</dbReference>
<dbReference type="UniPathway" id="UPA00094"/>
<evidence type="ECO:0000313" key="9">
    <source>
        <dbReference type="EMBL" id="PHM51781.1"/>
    </source>
</evidence>
<evidence type="ECO:0000256" key="4">
    <source>
        <dbReference type="ARBA" id="ARBA00022553"/>
    </source>
</evidence>
<dbReference type="SUPFAM" id="SSF51735">
    <property type="entry name" value="NAD(P)-binding Rossmann-fold domains"/>
    <property type="match status" value="2"/>
</dbReference>
<dbReference type="PROSITE" id="PS50075">
    <property type="entry name" value="CARRIER"/>
    <property type="match status" value="2"/>
</dbReference>
<dbReference type="InterPro" id="IPR013968">
    <property type="entry name" value="PKS_KR"/>
</dbReference>
<dbReference type="InterPro" id="IPR016039">
    <property type="entry name" value="Thiolase-like"/>
</dbReference>
<dbReference type="InterPro" id="IPR020841">
    <property type="entry name" value="PKS_Beta-ketoAc_synthase_dom"/>
</dbReference>
<dbReference type="Gene3D" id="3.40.366.10">
    <property type="entry name" value="Malonyl-Coenzyme A Acyl Carrier Protein, domain 2"/>
    <property type="match status" value="1"/>
</dbReference>
<dbReference type="Gene3D" id="3.40.50.720">
    <property type="entry name" value="NAD(P)-binding Rossmann-like Domain"/>
    <property type="match status" value="2"/>
</dbReference>
<evidence type="ECO:0000256" key="1">
    <source>
        <dbReference type="ARBA" id="ARBA00005194"/>
    </source>
</evidence>
<dbReference type="Proteomes" id="UP000225433">
    <property type="component" value="Unassembled WGS sequence"/>
</dbReference>
<evidence type="ECO:0000259" key="7">
    <source>
        <dbReference type="PROSITE" id="PS52004"/>
    </source>
</evidence>
<dbReference type="InterPro" id="IPR013120">
    <property type="entry name" value="FAR_NAD-bd"/>
</dbReference>
<dbReference type="PROSITE" id="PS00012">
    <property type="entry name" value="PHOSPHOPANTETHEINE"/>
    <property type="match status" value="1"/>
</dbReference>
<dbReference type="Pfam" id="PF07993">
    <property type="entry name" value="NAD_binding_4"/>
    <property type="match status" value="1"/>
</dbReference>
<dbReference type="EMBL" id="KX517799">
    <property type="protein sequence ID" value="ARD69744.1"/>
    <property type="molecule type" value="Genomic_DNA"/>
</dbReference>
<reference evidence="8" key="1">
    <citation type="journal article" date="2017" name="J. Invertebr. Pathol.">
        <title>Identification and bacterial characteristics of Xenorhabdus hominickii ANU101 from an entomopathogenic nematode, Steinernema monticolum.</title>
        <authorList>
            <person name="Park Y."/>
            <person name="Kang S."/>
            <person name="Sadekuzzaman M."/>
            <person name="Kim H."/>
            <person name="Jung J.K."/>
            <person name="Kim Y."/>
        </authorList>
    </citation>
    <scope>NUCLEOTIDE SEQUENCE</scope>
    <source>
        <strain evidence="8">ANU101</strain>
        <plasmid evidence="8">unnamed2</plasmid>
    </source>
</reference>
<dbReference type="SMART" id="SM00822">
    <property type="entry name" value="PKS_KR"/>
    <property type="match status" value="1"/>
</dbReference>
<evidence type="ECO:0000256" key="3">
    <source>
        <dbReference type="ARBA" id="ARBA00022450"/>
    </source>
</evidence>
<dbReference type="InterPro" id="IPR014031">
    <property type="entry name" value="Ketoacyl_synth_C"/>
</dbReference>
<evidence type="ECO:0000313" key="8">
    <source>
        <dbReference type="EMBL" id="ARD69744.1"/>
    </source>
</evidence>
<dbReference type="InterPro" id="IPR001227">
    <property type="entry name" value="Ac_transferase_dom_sf"/>
</dbReference>
<protein>
    <submittedName>
        <fullName evidence="8">Phthiocerol synthesis polyketide synthase type I PpsE</fullName>
    </submittedName>
</protein>
<feature type="domain" description="Ketosynthase family 3 (KS3)" evidence="7">
    <location>
        <begin position="1"/>
        <end position="412"/>
    </location>
</feature>
<dbReference type="Pfam" id="PF00550">
    <property type="entry name" value="PP-binding"/>
    <property type="match status" value="2"/>
</dbReference>
<dbReference type="SUPFAM" id="SSF55048">
    <property type="entry name" value="Probable ACP-binding domain of malonyl-CoA ACP transacylase"/>
    <property type="match status" value="1"/>
</dbReference>
<dbReference type="GO" id="GO:0005886">
    <property type="term" value="C:plasma membrane"/>
    <property type="evidence" value="ECO:0007669"/>
    <property type="project" value="TreeGrafter"/>
</dbReference>
<dbReference type="Pfam" id="PF16197">
    <property type="entry name" value="KAsynt_C_assoc"/>
    <property type="match status" value="1"/>
</dbReference>
<organism evidence="8">
    <name type="scientific">Xenorhabdus hominickii</name>
    <dbReference type="NCBI Taxonomy" id="351679"/>
    <lineage>
        <taxon>Bacteria</taxon>
        <taxon>Pseudomonadati</taxon>
        <taxon>Pseudomonadota</taxon>
        <taxon>Gammaproteobacteria</taxon>
        <taxon>Enterobacterales</taxon>
        <taxon>Morganellaceae</taxon>
        <taxon>Xenorhabdus</taxon>
    </lineage>
</organism>
<evidence type="ECO:0000256" key="2">
    <source>
        <dbReference type="ARBA" id="ARBA00006484"/>
    </source>
</evidence>
<dbReference type="InterPro" id="IPR016036">
    <property type="entry name" value="Malonyl_transacylase_ACP-bd"/>
</dbReference>
<dbReference type="NCBIfam" id="TIGR01746">
    <property type="entry name" value="Thioester-redct"/>
    <property type="match status" value="1"/>
</dbReference>
<dbReference type="EMBL" id="NJAI01000013">
    <property type="protein sequence ID" value="PHM51781.1"/>
    <property type="molecule type" value="Genomic_DNA"/>
</dbReference>
<keyword evidence="5" id="KW-0808">Transferase</keyword>
<dbReference type="PANTHER" id="PTHR43775:SF51">
    <property type="entry name" value="INACTIVE PHENOLPHTHIOCEROL SYNTHESIS POLYKETIDE SYNTHASE TYPE I PKS1-RELATED"/>
    <property type="match status" value="1"/>
</dbReference>
<dbReference type="CDD" id="cd00833">
    <property type="entry name" value="PKS"/>
    <property type="match status" value="1"/>
</dbReference>
<dbReference type="InterPro" id="IPR036291">
    <property type="entry name" value="NAD(P)-bd_dom_sf"/>
</dbReference>
<dbReference type="GO" id="GO:0071770">
    <property type="term" value="P:DIM/DIP cell wall layer assembly"/>
    <property type="evidence" value="ECO:0007669"/>
    <property type="project" value="TreeGrafter"/>
</dbReference>
<dbReference type="InterPro" id="IPR009081">
    <property type="entry name" value="PP-bd_ACP"/>
</dbReference>
<sequence>MADVAIIGISCAFPGADSKDEFWQMIKDHKVVTSLDPVTVLNHKIAAEGVLKDAYSFDAPYFNLSPRDAKLTDPQLRKLLEHSVLALYDGNITAHLDRNHIGTFLSVGTNQYFNKSLANSKYNADENLQYSLTIGNSHHCVATQVAYRLNLQGPAYTLSTACSSSLVAIYQACRSLTNGESHVALAGGACINTPHGEGYEYMPGGVLSESGRCQPFSSESDGTIPSSGVGVLVLKRLEDALADDDKIYAVIKGGAINNDGARKVGYTAPSIEGQSEVIAQALVNSGVDASAVEFIECHGTATAIGDSIEIEALSEVYDKPSAGHYALGGVKWNIGHTDAAAGVASVIKVAMSLKNNMVVGSPYLTDYNPELAMECRPFTVPSANQPFSQPQPYAAVSAFGMGGTNCHLIMQAYQGTQPQSLVSAQVGEYVMPISARSESALNALEQTLAHWLDVHPEVRFEDVLGTQTLCRAQEKVRRFHIVNDIKTLKNSLRSAEHKIVSTVATPDVVVVVEGQGSDIKGAAGFYYEHVTGFAQYFDRCMQAFANCSGMPDDLSKVALDEVYDKDISSYQTLYAQPILFSIQYALAQLLKSQGVQFNAYIGHSLGEWIAAAIADLWSFDDAVKLIACRAVALQACQDGAMLAVFQEANKLESSLFGTLTIAAINSQSMTVVSGSQNDIASLNRTLNSVGIKCNQLKTNKAFHSPMIASALPALQAALDSVQFNKVGGSVYSNLTGKKLPFRKTCNAQYWLDQVMAPVLAGQSIQAINAKSAVYVDLGVSSTMQNIVFNNTTNVSDKYVKVKGTLNNGGITQLLGQCWSYGIKVNPHIDFQWQKLNMPGYVFDKVEYFQKPSEVFYKQGKQDVAQWLYQDSWAINPANLTVVDIATPIAGYANWLQQRDSFIYTGFELANDITPDSLTTFIDELKTLRPEGTMQGYVLYKSSSVPCAESLSQCYGYALSALCNVIAQESPSISFKLLSYGTDRQQLLTSELSKVNMQSNALHFDGRHLWHKVYAPLRAVDEPYTLPQQGFVMITGGLGKVGLALAQYLIEQTQLDVVLLGRKSTNLPHVKLAALDDSLIDNIENKHAFAMLKDCERVSYACACVTNEPLWHDLIDNISAQSGPLKGIIHSAAYTDSKGLLPVLSTDAENMQKHFSAKIYGLTTLDNLCQKYQPEFCLLMSSISTVLGGVGLGTYAFVNQYMNEFATFKASTTGTRWLSVSWDGWDLHDDPELSKEIKALSINNLDCADIFNHVFQLMNERHVIVSTHDLQTRIEQWVTTGISTRASAQNHELHHIEEVAKQAFITCLEIEKVDLNSNFFDLGGESVMFTSLIAKIRDRLGLSLPLHEFINNPTLHNVIEILKAEAGLTGLSTKQVSEQLTEIFQELLDLPVVNQNDNFFDVGGDSLIFTQLSKRIRDQLGFQLPLHKFIDNPTISHLVELICKDASHSTTDDVYDDLVLPASLQPLALAGNPQKVFLVTGASGLLGTNLVSTLLARDEVAKVIALVRGTDHKHAYKRVTSQLQRYAPGQSQDKLSVLCGDVAEPLLGLDSNKYQALCESVTDILHNAAQVNHILDYRSLKPTNTLSVITLLEMASTHQHKHLHFVSTLACAFELNDTHRYTEHLPTLAIKPASGANGYARSKWAAEVLLEQAVHRKYSVNVIRPSSIMGDSAKGTFNPYSDHLWLFVKGCLQLGSYPDVENEINLTPVDFMATLIVTICLCNENTVYNVPTPHVAQMTDIFSLLKTRGHQLEGVPYQHWIEHELSKVDQSNALYPILPYYAQQTHRDDLAHDYRNVVVDNTAALTRSLNLAFPEPKDFMSNLVEFLENDQFFAS</sequence>
<dbReference type="Gene3D" id="3.30.70.250">
    <property type="entry name" value="Malonyl-CoA ACP transacylase, ACP-binding"/>
    <property type="match status" value="1"/>
</dbReference>
<keyword evidence="8" id="KW-0614">Plasmid</keyword>
<dbReference type="InterPro" id="IPR006162">
    <property type="entry name" value="Ppantetheine_attach_site"/>
</dbReference>
<dbReference type="GO" id="GO:0005737">
    <property type="term" value="C:cytoplasm"/>
    <property type="evidence" value="ECO:0007669"/>
    <property type="project" value="TreeGrafter"/>
</dbReference>
<dbReference type="PANTHER" id="PTHR43775">
    <property type="entry name" value="FATTY ACID SYNTHASE"/>
    <property type="match status" value="1"/>
</dbReference>
<name>A0A1V0M4E4_XENHO</name>
<dbReference type="SMART" id="SM00825">
    <property type="entry name" value="PKS_KS"/>
    <property type="match status" value="1"/>
</dbReference>
<dbReference type="InterPro" id="IPR018201">
    <property type="entry name" value="Ketoacyl_synth_AS"/>
</dbReference>
<dbReference type="PROSITE" id="PS52004">
    <property type="entry name" value="KS3_2"/>
    <property type="match status" value="1"/>
</dbReference>
<keyword evidence="4" id="KW-0597">Phosphoprotein</keyword>
<dbReference type="Pfam" id="PF00698">
    <property type="entry name" value="Acyl_transf_1"/>
    <property type="match status" value="1"/>
</dbReference>
<keyword evidence="3" id="KW-0596">Phosphopantetheine</keyword>
<dbReference type="PROSITE" id="PS00606">
    <property type="entry name" value="KS3_1"/>
    <property type="match status" value="1"/>
</dbReference>
<dbReference type="InterPro" id="IPR057326">
    <property type="entry name" value="KR_dom"/>
</dbReference>
<dbReference type="SUPFAM" id="SSF53901">
    <property type="entry name" value="Thiolase-like"/>
    <property type="match status" value="1"/>
</dbReference>
<feature type="domain" description="Carrier" evidence="6">
    <location>
        <begin position="1370"/>
        <end position="1445"/>
    </location>
</feature>
<geneLocation type="plasmid" evidence="8">
    <name>unnamed2</name>
</geneLocation>
<dbReference type="GO" id="GO:0004312">
    <property type="term" value="F:fatty acid synthase activity"/>
    <property type="evidence" value="ECO:0007669"/>
    <property type="project" value="TreeGrafter"/>
</dbReference>
<dbReference type="SUPFAM" id="SSF52151">
    <property type="entry name" value="FabD/lysophospholipase-like"/>
    <property type="match status" value="1"/>
</dbReference>
<comment type="pathway">
    <text evidence="1">Lipid metabolism; fatty acid biosynthesis.</text>
</comment>
<dbReference type="Pfam" id="PF08659">
    <property type="entry name" value="KR"/>
    <property type="match status" value="1"/>
</dbReference>
<dbReference type="InterPro" id="IPR014030">
    <property type="entry name" value="Ketoacyl_synth_N"/>
</dbReference>
<dbReference type="InterPro" id="IPR016035">
    <property type="entry name" value="Acyl_Trfase/lysoPLipase"/>
</dbReference>
<dbReference type="InterPro" id="IPR020806">
    <property type="entry name" value="PKS_PP-bd"/>
</dbReference>
<dbReference type="Gene3D" id="1.10.1200.10">
    <property type="entry name" value="ACP-like"/>
    <property type="match status" value="2"/>
</dbReference>
<dbReference type="GO" id="GO:0006633">
    <property type="term" value="P:fatty acid biosynthetic process"/>
    <property type="evidence" value="ECO:0007669"/>
    <property type="project" value="UniProtKB-UniPathway"/>
</dbReference>
<evidence type="ECO:0000256" key="5">
    <source>
        <dbReference type="ARBA" id="ARBA00022679"/>
    </source>
</evidence>
<dbReference type="RefSeq" id="WP_099140011.1">
    <property type="nucleotide sequence ID" value="NZ_CAWNQJ010000035.1"/>
</dbReference>
<dbReference type="InterPro" id="IPR050091">
    <property type="entry name" value="PKS_NRPS_Biosynth_Enz"/>
</dbReference>
<dbReference type="GO" id="GO:0031177">
    <property type="term" value="F:phosphopantetheine binding"/>
    <property type="evidence" value="ECO:0007669"/>
    <property type="project" value="InterPro"/>
</dbReference>
<accession>A0A1V0M4E4</accession>
<dbReference type="CDD" id="cd05235">
    <property type="entry name" value="SDR_e1"/>
    <property type="match status" value="1"/>
</dbReference>
<dbReference type="GO" id="GO:0004315">
    <property type="term" value="F:3-oxoacyl-[acyl-carrier-protein] synthase activity"/>
    <property type="evidence" value="ECO:0007669"/>
    <property type="project" value="InterPro"/>
</dbReference>